<reference evidence="1" key="1">
    <citation type="submission" date="2018-12" db="EMBL/GenBank/DDBJ databases">
        <title>Singled stranded DNA viruses identified in blackflies (Austrosimulium ungulatum) sampled in New Zealand.</title>
        <authorList>
            <person name="Kraberger S."/>
            <person name="Fontenele R.S."/>
            <person name="Schmidlin K."/>
            <person name="Walters M."/>
            <person name="Varsani A."/>
        </authorList>
    </citation>
    <scope>NUCLEOTIDE SEQUENCE [LARGE SCALE GENOMIC DNA]</scope>
    <source>
        <strain evidence="1">067</strain>
    </source>
</reference>
<dbReference type="EMBL" id="MK249157">
    <property type="protein sequence ID" value="QCQ84731.1"/>
    <property type="molecule type" value="Genomic_DNA"/>
</dbReference>
<protein>
    <submittedName>
        <fullName evidence="1">Uncharacterized protein</fullName>
    </submittedName>
</protein>
<organism evidence="1">
    <name type="scientific">Blackfly microvirus SF02</name>
    <dbReference type="NCBI Taxonomy" id="2576452"/>
    <lineage>
        <taxon>Viruses</taxon>
        <taxon>Monodnaviria</taxon>
        <taxon>Sangervirae</taxon>
        <taxon>Phixviricota</taxon>
        <taxon>Malgrandaviricetes</taxon>
        <taxon>Petitvirales</taxon>
        <taxon>Microviridae</taxon>
        <taxon>Microvirus</taxon>
    </lineage>
</organism>
<sequence length="72" mass="8049">MSKSVELSVPKFQSRYTVLYPELSSELYPVVEVSPDMGFSTLALARNLSQQPKPASSLLFYDEDFVTPTSND</sequence>
<dbReference type="Proteomes" id="UP000322494">
    <property type="component" value="Segment"/>
</dbReference>
<evidence type="ECO:0000313" key="1">
    <source>
        <dbReference type="EMBL" id="QCQ84731.1"/>
    </source>
</evidence>
<accession>A0A4P8PJV3</accession>
<proteinExistence type="predicted"/>
<name>A0A4P8PJV3_9VIRU</name>